<keyword evidence="2" id="KW-1133">Transmembrane helix</keyword>
<feature type="compositionally biased region" description="Low complexity" evidence="1">
    <location>
        <begin position="103"/>
        <end position="117"/>
    </location>
</feature>
<organism evidence="3">
    <name type="scientific">uncultured Desulfobacteraceae bacterium</name>
    <dbReference type="NCBI Taxonomy" id="218296"/>
    <lineage>
        <taxon>Bacteria</taxon>
        <taxon>Pseudomonadati</taxon>
        <taxon>Thermodesulfobacteriota</taxon>
        <taxon>Desulfobacteria</taxon>
        <taxon>Desulfobacterales</taxon>
        <taxon>Desulfobacteraceae</taxon>
        <taxon>environmental samples</taxon>
    </lineage>
</organism>
<feature type="compositionally biased region" description="Low complexity" evidence="1">
    <location>
        <begin position="133"/>
        <end position="160"/>
    </location>
</feature>
<evidence type="ECO:0000256" key="1">
    <source>
        <dbReference type="SAM" id="MobiDB-lite"/>
    </source>
</evidence>
<name>A0A484HDY9_9BACT</name>
<feature type="region of interest" description="Disordered" evidence="1">
    <location>
        <begin position="37"/>
        <end position="161"/>
    </location>
</feature>
<keyword evidence="2" id="KW-0472">Membrane</keyword>
<keyword evidence="2" id="KW-0812">Transmembrane</keyword>
<reference evidence="3" key="1">
    <citation type="submission" date="2019-01" db="EMBL/GenBank/DDBJ databases">
        <authorList>
            <consortium name="Genoscope - CEA"/>
            <person name="William W."/>
        </authorList>
    </citation>
    <scope>NUCLEOTIDE SEQUENCE</scope>
    <source>
        <strain evidence="3">CR-1</strain>
    </source>
</reference>
<evidence type="ECO:0000313" key="3">
    <source>
        <dbReference type="EMBL" id="VEN73495.1"/>
    </source>
</evidence>
<sequence>MKTRTRYVVGWALASLIFFLFTAGCDMAARKDERAPMRDAAMKKNGGEDGGPDRYSPIFLPDDSDEEEEAASYPAPEPVDDDFTAGAPAMTMEPEPEPEERMATAPAAPKAAAGSPRKAARRAKEAARRKAARAVGAGVSGAMSGSDPLADMDLPDAAPDSVDPIAEIDRILENMQIAQIAFNTPERMNIESVELIHLALDMKKSIKTLKDMVEGAGKRVGASIRVSSRMQARLSGRNFKITAITPETQAISGRESTDWKWEIQPEKEGRHSLHLTLAAMITVEGQSASRTIRTFDRVIEIQVTAGQKIQAFLKQNWQWLWAAVLVPLVTFLWRRRKKKVA</sequence>
<proteinExistence type="predicted"/>
<feature type="compositionally biased region" description="Basic and acidic residues" evidence="1">
    <location>
        <begin position="37"/>
        <end position="47"/>
    </location>
</feature>
<dbReference type="PROSITE" id="PS51257">
    <property type="entry name" value="PROKAR_LIPOPROTEIN"/>
    <property type="match status" value="1"/>
</dbReference>
<accession>A0A484HDY9</accession>
<dbReference type="AlphaFoldDB" id="A0A484HDY9"/>
<gene>
    <name evidence="3" type="ORF">EPICR_180049</name>
</gene>
<dbReference type="EMBL" id="CAACVI010000010">
    <property type="protein sequence ID" value="VEN73495.1"/>
    <property type="molecule type" value="Genomic_DNA"/>
</dbReference>
<protein>
    <submittedName>
        <fullName evidence="3">Uncharacterized protein</fullName>
    </submittedName>
</protein>
<evidence type="ECO:0000256" key="2">
    <source>
        <dbReference type="SAM" id="Phobius"/>
    </source>
</evidence>
<feature type="transmembrane region" description="Helical" evidence="2">
    <location>
        <begin position="317"/>
        <end position="333"/>
    </location>
</feature>